<organism evidence="1 2">
    <name type="scientific">Micromonas commoda (strain RCC299 / NOUM17 / CCMP2709)</name>
    <name type="common">Picoplanktonic green alga</name>
    <dbReference type="NCBI Taxonomy" id="296587"/>
    <lineage>
        <taxon>Eukaryota</taxon>
        <taxon>Viridiplantae</taxon>
        <taxon>Chlorophyta</taxon>
        <taxon>Mamiellophyceae</taxon>
        <taxon>Mamiellales</taxon>
        <taxon>Mamiellaceae</taxon>
        <taxon>Micromonas</taxon>
    </lineage>
</organism>
<feature type="non-terminal residue" evidence="1">
    <location>
        <position position="294"/>
    </location>
</feature>
<dbReference type="Pfam" id="PF00106">
    <property type="entry name" value="adh_short"/>
    <property type="match status" value="1"/>
</dbReference>
<keyword evidence="2" id="KW-1185">Reference proteome</keyword>
<evidence type="ECO:0008006" key="3">
    <source>
        <dbReference type="Google" id="ProtNLM"/>
    </source>
</evidence>
<dbReference type="InterPro" id="IPR052992">
    <property type="entry name" value="SDR_member_12"/>
</dbReference>
<dbReference type="InterPro" id="IPR036291">
    <property type="entry name" value="NAD(P)-bd_dom_sf"/>
</dbReference>
<reference evidence="1 2" key="1">
    <citation type="journal article" date="2009" name="Science">
        <title>Green evolution and dynamic adaptations revealed by genomes of the marine picoeukaryotes Micromonas.</title>
        <authorList>
            <person name="Worden A.Z."/>
            <person name="Lee J.H."/>
            <person name="Mock T."/>
            <person name="Rouze P."/>
            <person name="Simmons M.P."/>
            <person name="Aerts A.L."/>
            <person name="Allen A.E."/>
            <person name="Cuvelier M.L."/>
            <person name="Derelle E."/>
            <person name="Everett M.V."/>
            <person name="Foulon E."/>
            <person name="Grimwood J."/>
            <person name="Gundlach H."/>
            <person name="Henrissat B."/>
            <person name="Napoli C."/>
            <person name="McDonald S.M."/>
            <person name="Parker M.S."/>
            <person name="Rombauts S."/>
            <person name="Salamov A."/>
            <person name="Von Dassow P."/>
            <person name="Badger J.H."/>
            <person name="Coutinho P.M."/>
            <person name="Demir E."/>
            <person name="Dubchak I."/>
            <person name="Gentemann C."/>
            <person name="Eikrem W."/>
            <person name="Gready J.E."/>
            <person name="John U."/>
            <person name="Lanier W."/>
            <person name="Lindquist E.A."/>
            <person name="Lucas S."/>
            <person name="Mayer K.F."/>
            <person name="Moreau H."/>
            <person name="Not F."/>
            <person name="Otillar R."/>
            <person name="Panaud O."/>
            <person name="Pangilinan J."/>
            <person name="Paulsen I."/>
            <person name="Piegu B."/>
            <person name="Poliakov A."/>
            <person name="Robbens S."/>
            <person name="Schmutz J."/>
            <person name="Toulza E."/>
            <person name="Wyss T."/>
            <person name="Zelensky A."/>
            <person name="Zhou K."/>
            <person name="Armbrust E.V."/>
            <person name="Bhattacharya D."/>
            <person name="Goodenough U.W."/>
            <person name="Van de Peer Y."/>
            <person name="Grigoriev I.V."/>
        </authorList>
    </citation>
    <scope>NUCLEOTIDE SEQUENCE [LARGE SCALE GENOMIC DNA]</scope>
    <source>
        <strain evidence="2">RCC299 / NOUM17</strain>
    </source>
</reference>
<protein>
    <recommendedName>
        <fullName evidence="3">Dehydrogenase/reductase SDR family member 12</fullName>
    </recommendedName>
</protein>
<dbReference type="AlphaFoldDB" id="C1FGW9"/>
<dbReference type="InterPro" id="IPR002347">
    <property type="entry name" value="SDR_fam"/>
</dbReference>
<dbReference type="GeneID" id="8246743"/>
<evidence type="ECO:0000313" key="1">
    <source>
        <dbReference type="EMBL" id="ACO69994.1"/>
    </source>
</evidence>
<dbReference type="EMBL" id="CP001576">
    <property type="protein sequence ID" value="ACO69994.1"/>
    <property type="molecule type" value="Genomic_DNA"/>
</dbReference>
<dbReference type="FunCoup" id="C1FGW9">
    <property type="interactions" value="9"/>
</dbReference>
<dbReference type="eggNOG" id="KOG1208">
    <property type="taxonomic scope" value="Eukaryota"/>
</dbReference>
<dbReference type="PANTHER" id="PTHR44656">
    <property type="entry name" value="DEHYDROGENASE/REDUCTASE SDR FAMILY MEMBER 12"/>
    <property type="match status" value="1"/>
</dbReference>
<dbReference type="OMA" id="TYIMTTA"/>
<name>C1FGW9_MICCC</name>
<dbReference type="Gene3D" id="3.40.50.720">
    <property type="entry name" value="NAD(P)-binding Rossmann-like Domain"/>
    <property type="match status" value="1"/>
</dbReference>
<dbReference type="RefSeq" id="XP_002508736.1">
    <property type="nucleotide sequence ID" value="XM_002508690.1"/>
</dbReference>
<accession>C1FGW9</accession>
<dbReference type="PRINTS" id="PR00081">
    <property type="entry name" value="GDHRDH"/>
</dbReference>
<dbReference type="OrthoDB" id="497285at2759"/>
<feature type="non-terminal residue" evidence="1">
    <location>
        <position position="1"/>
    </location>
</feature>
<dbReference type="SUPFAM" id="SSF51735">
    <property type="entry name" value="NAD(P)-binding Rossmann-fold domains"/>
    <property type="match status" value="1"/>
</dbReference>
<dbReference type="Proteomes" id="UP000002009">
    <property type="component" value="Chromosome 10"/>
</dbReference>
<dbReference type="KEGG" id="mis:MICPUN_70649"/>
<gene>
    <name evidence="1" type="ORF">MICPUN_70649</name>
</gene>
<dbReference type="STRING" id="296587.C1FGW9"/>
<dbReference type="PANTHER" id="PTHR44656:SF7">
    <property type="entry name" value="DEHYDROGENASE_REDUCTASE SDR FAMILY MEMBER 12"/>
    <property type="match status" value="1"/>
</dbReference>
<sequence>AWRSLLFGLDGWRNYLKSGYDAAAKRFDDAPFRRDLTGVRALVTGANQGIGFEVTRQLASQGATVTMVCRDRSKGEAALERLREERLAGSLALSVCDISNQHAVKALVEGIVSTGDPLNILVNNAGCMVHQRTLTPEGVEANFATNTLGTWALTEGLLPALRKADAPRVITVSSAGMLTERLATTDLEWAPGGKLGKFDGTRQYARGKRHQVALTEHWSRRGGNESVLFVSMHPGWSDTQAVRDALPGFYSSLKGKLRTPKEGADTVSWLCVAPKDALEPGGFYLDRRTVPKHV</sequence>
<evidence type="ECO:0000313" key="2">
    <source>
        <dbReference type="Proteomes" id="UP000002009"/>
    </source>
</evidence>
<dbReference type="InParanoid" id="C1FGW9"/>
<proteinExistence type="predicted"/>